<dbReference type="SUPFAM" id="SSF49879">
    <property type="entry name" value="SMAD/FHA domain"/>
    <property type="match status" value="1"/>
</dbReference>
<evidence type="ECO:0000313" key="9">
    <source>
        <dbReference type="EMBL" id="CAH0364819.1"/>
    </source>
</evidence>
<keyword evidence="3" id="KW-0175">Coiled coil</keyword>
<dbReference type="InterPro" id="IPR000253">
    <property type="entry name" value="FHA_dom"/>
</dbReference>
<dbReference type="Gene3D" id="2.60.200.20">
    <property type="match status" value="1"/>
</dbReference>
<feature type="region of interest" description="Disordered" evidence="7">
    <location>
        <begin position="368"/>
        <end position="393"/>
    </location>
</feature>
<dbReference type="InterPro" id="IPR019821">
    <property type="entry name" value="Kinesin_motor_CS"/>
</dbReference>
<keyword evidence="6" id="KW-0493">Microtubule</keyword>
<keyword evidence="2 5" id="KW-0067">ATP-binding</keyword>
<dbReference type="AlphaFoldDB" id="A0A8J2SAS1"/>
<gene>
    <name evidence="9" type="ORF">PECAL_1P12020</name>
</gene>
<feature type="binding site" evidence="5">
    <location>
        <begin position="93"/>
        <end position="100"/>
    </location>
    <ligand>
        <name>ATP</name>
        <dbReference type="ChEBI" id="CHEBI:30616"/>
    </ligand>
</feature>
<dbReference type="InterPro" id="IPR001752">
    <property type="entry name" value="Kinesin_motor_dom"/>
</dbReference>
<feature type="domain" description="Kinesin motor" evidence="8">
    <location>
        <begin position="4"/>
        <end position="351"/>
    </location>
</feature>
<keyword evidence="10" id="KW-1185">Reference proteome</keyword>
<keyword evidence="1 5" id="KW-0547">Nucleotide-binding</keyword>
<sequence>MDSKVTVAVRCRPLMPREERAGAEAVVVLTDRQVSVGDPVELAARGSSPILGRNFAFDLVLGGDSQAEVHETLGVPLLRHAWRGLNASIFAYGQTGSGKTYSMTGGDGDERGIIPRVCEGLWDAADAHSATHETTVEASYMEVYNERVRDLLVPTGRPLKVREHPTKGACVPELTVVRVRGRNELAELLSVGSDARATAATRGNARSSRSHAVVSLVVSRRRRSGSSEGITEEGWWSGLDAPGSCTSTIRLVDLAGSERVAVTGTDGARLQEAKAINKSLAALCDVVSALAANSRKKKAFVPYRNSALTWLLKDSLGGNAHAAMLATVSPSDRHFEETVATLKYAFRARRVKCRATVNLVEDLPEEVLPSPPSPAVVVRRSSPRRSPQQPKQVRWPRLTNLNPDPAFAGAAWAPIRDGATVLGCTAEADCVVRGSGVAPRHAVVCCSSAQGVVVLCALPGAETHVDGNRVAMDEREATRLEHGSRVVLARRLAFRYEARQDESLDAFDATDAWHAAIAEVSQKGSGAFADEFRGLSQLDDEEASQPARAASPDPPEYTTARAPDPVPRVVVGGGPSPRKSAPRPLTPPRSEALGDADLDDLAAAQAQLDAILGAPPAYVASRQ</sequence>
<comment type="caution">
    <text evidence="9">The sequence shown here is derived from an EMBL/GenBank/DDBJ whole genome shotgun (WGS) entry which is preliminary data.</text>
</comment>
<evidence type="ECO:0000256" key="2">
    <source>
        <dbReference type="ARBA" id="ARBA00022840"/>
    </source>
</evidence>
<evidence type="ECO:0000256" key="5">
    <source>
        <dbReference type="PROSITE-ProRule" id="PRU00283"/>
    </source>
</evidence>
<dbReference type="SUPFAM" id="SSF52540">
    <property type="entry name" value="P-loop containing nucleoside triphosphate hydrolases"/>
    <property type="match status" value="1"/>
</dbReference>
<dbReference type="GO" id="GO:0007018">
    <property type="term" value="P:microtubule-based movement"/>
    <property type="evidence" value="ECO:0007669"/>
    <property type="project" value="InterPro"/>
</dbReference>
<dbReference type="Proteomes" id="UP000789595">
    <property type="component" value="Unassembled WGS sequence"/>
</dbReference>
<accession>A0A8J2SAS1</accession>
<evidence type="ECO:0000256" key="3">
    <source>
        <dbReference type="ARBA" id="ARBA00023054"/>
    </source>
</evidence>
<dbReference type="GO" id="GO:0003777">
    <property type="term" value="F:microtubule motor activity"/>
    <property type="evidence" value="ECO:0007669"/>
    <property type="project" value="InterPro"/>
</dbReference>
<evidence type="ECO:0000256" key="6">
    <source>
        <dbReference type="RuleBase" id="RU000394"/>
    </source>
</evidence>
<dbReference type="Gene3D" id="3.40.850.10">
    <property type="entry name" value="Kinesin motor domain"/>
    <property type="match status" value="1"/>
</dbReference>
<evidence type="ECO:0000256" key="1">
    <source>
        <dbReference type="ARBA" id="ARBA00022741"/>
    </source>
</evidence>
<protein>
    <recommendedName>
        <fullName evidence="6">Kinesin-like protein</fullName>
    </recommendedName>
</protein>
<dbReference type="EMBL" id="CAKKNE010000001">
    <property type="protein sequence ID" value="CAH0364819.1"/>
    <property type="molecule type" value="Genomic_DNA"/>
</dbReference>
<dbReference type="PANTHER" id="PTHR47117">
    <property type="entry name" value="STAR-RELATED LIPID TRANSFER PROTEIN 9"/>
    <property type="match status" value="1"/>
</dbReference>
<feature type="compositionally biased region" description="Low complexity" evidence="7">
    <location>
        <begin position="375"/>
        <end position="393"/>
    </location>
</feature>
<feature type="region of interest" description="Disordered" evidence="7">
    <location>
        <begin position="539"/>
        <end position="596"/>
    </location>
</feature>
<dbReference type="InterPro" id="IPR008984">
    <property type="entry name" value="SMAD_FHA_dom_sf"/>
</dbReference>
<dbReference type="PROSITE" id="PS50067">
    <property type="entry name" value="KINESIN_MOTOR_2"/>
    <property type="match status" value="1"/>
</dbReference>
<keyword evidence="4 5" id="KW-0505">Motor protein</keyword>
<dbReference type="GO" id="GO:0005874">
    <property type="term" value="C:microtubule"/>
    <property type="evidence" value="ECO:0007669"/>
    <property type="project" value="UniProtKB-KW"/>
</dbReference>
<dbReference type="SMART" id="SM00129">
    <property type="entry name" value="KISc"/>
    <property type="match status" value="1"/>
</dbReference>
<dbReference type="Pfam" id="PF00498">
    <property type="entry name" value="FHA"/>
    <property type="match status" value="1"/>
</dbReference>
<dbReference type="PRINTS" id="PR00380">
    <property type="entry name" value="KINESINHEAVY"/>
</dbReference>
<dbReference type="PROSITE" id="PS00411">
    <property type="entry name" value="KINESIN_MOTOR_1"/>
    <property type="match status" value="1"/>
</dbReference>
<dbReference type="GO" id="GO:0008017">
    <property type="term" value="F:microtubule binding"/>
    <property type="evidence" value="ECO:0007669"/>
    <property type="project" value="InterPro"/>
</dbReference>
<comment type="similarity">
    <text evidence="5 6">Belongs to the TRAFAC class myosin-kinesin ATPase superfamily. Kinesin family.</text>
</comment>
<dbReference type="InterPro" id="IPR027417">
    <property type="entry name" value="P-loop_NTPase"/>
</dbReference>
<dbReference type="InterPro" id="IPR036961">
    <property type="entry name" value="Kinesin_motor_dom_sf"/>
</dbReference>
<evidence type="ECO:0000256" key="7">
    <source>
        <dbReference type="SAM" id="MobiDB-lite"/>
    </source>
</evidence>
<evidence type="ECO:0000313" key="10">
    <source>
        <dbReference type="Proteomes" id="UP000789595"/>
    </source>
</evidence>
<dbReference type="Pfam" id="PF00225">
    <property type="entry name" value="Kinesin"/>
    <property type="match status" value="1"/>
</dbReference>
<dbReference type="GO" id="GO:0005524">
    <property type="term" value="F:ATP binding"/>
    <property type="evidence" value="ECO:0007669"/>
    <property type="project" value="UniProtKB-UniRule"/>
</dbReference>
<proteinExistence type="inferred from homology"/>
<evidence type="ECO:0000256" key="4">
    <source>
        <dbReference type="ARBA" id="ARBA00023175"/>
    </source>
</evidence>
<dbReference type="OrthoDB" id="195995at2759"/>
<organism evidence="9 10">
    <name type="scientific">Pelagomonas calceolata</name>
    <dbReference type="NCBI Taxonomy" id="35677"/>
    <lineage>
        <taxon>Eukaryota</taxon>
        <taxon>Sar</taxon>
        <taxon>Stramenopiles</taxon>
        <taxon>Ochrophyta</taxon>
        <taxon>Pelagophyceae</taxon>
        <taxon>Pelagomonadales</taxon>
        <taxon>Pelagomonadaceae</taxon>
        <taxon>Pelagomonas</taxon>
    </lineage>
</organism>
<evidence type="ECO:0000259" key="8">
    <source>
        <dbReference type="PROSITE" id="PS50067"/>
    </source>
</evidence>
<name>A0A8J2SAS1_9STRA</name>
<reference evidence="9" key="1">
    <citation type="submission" date="2021-11" db="EMBL/GenBank/DDBJ databases">
        <authorList>
            <consortium name="Genoscope - CEA"/>
            <person name="William W."/>
        </authorList>
    </citation>
    <scope>NUCLEOTIDE SEQUENCE</scope>
</reference>